<protein>
    <submittedName>
        <fullName evidence="2">Uncharacterized protein</fullName>
    </submittedName>
</protein>
<dbReference type="KEGG" id="rge:RGE_06340"/>
<name>I0HLU2_RUBGI</name>
<dbReference type="HOGENOM" id="CLU_1395408_0_0_4"/>
<sequence length="195" mass="21081">MGLRVHSKSSPVRRGRARYSSTTAVPLAETISMPLPRAQHLLVAVDADHGTGSAGAVRLAFIGDRTPPRLRRHVRGGRRDGTDTGDRQAPHRPVELPHARIAAGPDDPDLASAAIRRDVIREAVVNQRVGFGRLDDEVASGWTFGQRPGQFVAGLHGTQVAGRAGGQALREFALFATRLRRGRRLNLGACVRSRQ</sequence>
<dbReference type="EMBL" id="AP012320">
    <property type="protein sequence ID" value="BAL93979.1"/>
    <property type="molecule type" value="Genomic_DNA"/>
</dbReference>
<feature type="compositionally biased region" description="Basic and acidic residues" evidence="1">
    <location>
        <begin position="77"/>
        <end position="92"/>
    </location>
</feature>
<feature type="region of interest" description="Disordered" evidence="1">
    <location>
        <begin position="68"/>
        <end position="92"/>
    </location>
</feature>
<keyword evidence="3" id="KW-1185">Reference proteome</keyword>
<evidence type="ECO:0000256" key="1">
    <source>
        <dbReference type="SAM" id="MobiDB-lite"/>
    </source>
</evidence>
<evidence type="ECO:0000313" key="3">
    <source>
        <dbReference type="Proteomes" id="UP000007883"/>
    </source>
</evidence>
<gene>
    <name evidence="2" type="ordered locus">RGE_06340</name>
</gene>
<reference evidence="2 3" key="1">
    <citation type="journal article" date="2012" name="J. Bacteriol.">
        <title>Complete genome sequence of phototrophic betaproteobacterium Rubrivivax gelatinosus IL144.</title>
        <authorList>
            <person name="Nagashima S."/>
            <person name="Kamimura A."/>
            <person name="Shimizu T."/>
            <person name="Nakamura-isaki S."/>
            <person name="Aono E."/>
            <person name="Sakamoto K."/>
            <person name="Ichikawa N."/>
            <person name="Nakazawa H."/>
            <person name="Sekine M."/>
            <person name="Yamazaki S."/>
            <person name="Fujita N."/>
            <person name="Shimada K."/>
            <person name="Hanada S."/>
            <person name="Nagashima K.V.P."/>
        </authorList>
    </citation>
    <scope>NUCLEOTIDE SEQUENCE [LARGE SCALE GENOMIC DNA]</scope>
    <source>
        <strain evidence="3">NBRC 100245 / IL144</strain>
    </source>
</reference>
<evidence type="ECO:0000313" key="2">
    <source>
        <dbReference type="EMBL" id="BAL93979.1"/>
    </source>
</evidence>
<feature type="region of interest" description="Disordered" evidence="1">
    <location>
        <begin position="1"/>
        <end position="21"/>
    </location>
</feature>
<dbReference type="STRING" id="983917.RGE_06340"/>
<dbReference type="AlphaFoldDB" id="I0HLU2"/>
<feature type="compositionally biased region" description="Basic residues" evidence="1">
    <location>
        <begin position="1"/>
        <end position="17"/>
    </location>
</feature>
<accession>I0HLU2</accession>
<dbReference type="Proteomes" id="UP000007883">
    <property type="component" value="Chromosome"/>
</dbReference>
<organism evidence="2 3">
    <name type="scientific">Rubrivivax gelatinosus (strain NBRC 100245 / IL144)</name>
    <dbReference type="NCBI Taxonomy" id="983917"/>
    <lineage>
        <taxon>Bacteria</taxon>
        <taxon>Pseudomonadati</taxon>
        <taxon>Pseudomonadota</taxon>
        <taxon>Betaproteobacteria</taxon>
        <taxon>Burkholderiales</taxon>
        <taxon>Sphaerotilaceae</taxon>
        <taxon>Rubrivivax</taxon>
    </lineage>
</organism>
<proteinExistence type="predicted"/>